<accession>A0A6G0SWI3</accession>
<gene>
    <name evidence="4" type="ORF">AGLY_016985</name>
</gene>
<evidence type="ECO:0000259" key="2">
    <source>
        <dbReference type="Pfam" id="PF13842"/>
    </source>
</evidence>
<dbReference type="Pfam" id="PF13843">
    <property type="entry name" value="DDE_Tnp_1_7"/>
    <property type="match status" value="1"/>
</dbReference>
<comment type="caution">
    <text evidence="4">The sequence shown here is derived from an EMBL/GenBank/DDBJ whole genome shotgun (WGS) entry which is preliminary data.</text>
</comment>
<organism evidence="4 5">
    <name type="scientific">Aphis glycines</name>
    <name type="common">Soybean aphid</name>
    <dbReference type="NCBI Taxonomy" id="307491"/>
    <lineage>
        <taxon>Eukaryota</taxon>
        <taxon>Metazoa</taxon>
        <taxon>Ecdysozoa</taxon>
        <taxon>Arthropoda</taxon>
        <taxon>Hexapoda</taxon>
        <taxon>Insecta</taxon>
        <taxon>Pterygota</taxon>
        <taxon>Neoptera</taxon>
        <taxon>Paraneoptera</taxon>
        <taxon>Hemiptera</taxon>
        <taxon>Sternorrhyncha</taxon>
        <taxon>Aphidomorpha</taxon>
        <taxon>Aphidoidea</taxon>
        <taxon>Aphididae</taxon>
        <taxon>Aphidini</taxon>
        <taxon>Aphis</taxon>
        <taxon>Aphis</taxon>
    </lineage>
</organism>
<reference evidence="4 5" key="1">
    <citation type="submission" date="2019-08" db="EMBL/GenBank/DDBJ databases">
        <title>The genome of the soybean aphid Biotype 1, its phylome, world population structure and adaptation to the North American continent.</title>
        <authorList>
            <person name="Giordano R."/>
            <person name="Donthu R.K."/>
            <person name="Hernandez A.G."/>
            <person name="Wright C.L."/>
            <person name="Zimin A.V."/>
        </authorList>
    </citation>
    <scope>NUCLEOTIDE SEQUENCE [LARGE SCALE GENOMIC DNA]</scope>
    <source>
        <tissue evidence="4">Whole aphids</tissue>
    </source>
</reference>
<feature type="region of interest" description="Disordered" evidence="1">
    <location>
        <begin position="1"/>
        <end position="50"/>
    </location>
</feature>
<feature type="domain" description="PiggyBac transposable element-derived protein 4 C-terminal zinc-finger" evidence="2">
    <location>
        <begin position="448"/>
        <end position="494"/>
    </location>
</feature>
<feature type="compositionally biased region" description="Acidic residues" evidence="1">
    <location>
        <begin position="31"/>
        <end position="42"/>
    </location>
</feature>
<dbReference type="AlphaFoldDB" id="A0A6G0SWI3"/>
<dbReference type="InterPro" id="IPR029526">
    <property type="entry name" value="PGBD"/>
</dbReference>
<keyword evidence="5" id="KW-1185">Reference proteome</keyword>
<evidence type="ECO:0000313" key="4">
    <source>
        <dbReference type="EMBL" id="KAE9522622.1"/>
    </source>
</evidence>
<proteinExistence type="predicted"/>
<name>A0A6G0SWI3_APHGL</name>
<dbReference type="Proteomes" id="UP000475862">
    <property type="component" value="Unassembled WGS sequence"/>
</dbReference>
<evidence type="ECO:0000256" key="1">
    <source>
        <dbReference type="SAM" id="MobiDB-lite"/>
    </source>
</evidence>
<dbReference type="PANTHER" id="PTHR46599:SF3">
    <property type="entry name" value="PIGGYBAC TRANSPOSABLE ELEMENT-DERIVED PROTEIN 4"/>
    <property type="match status" value="1"/>
</dbReference>
<dbReference type="InterPro" id="IPR032718">
    <property type="entry name" value="PGBD4_Znf_C"/>
</dbReference>
<dbReference type="OrthoDB" id="6628858at2759"/>
<evidence type="ECO:0000259" key="3">
    <source>
        <dbReference type="Pfam" id="PF13843"/>
    </source>
</evidence>
<sequence length="607" mass="69439">MSNQVVTDEELLRMLENSDDEFGLSSGTDLGEGDSGDDDADPEWSLPTVQHEEDNQIISDGPIISTSGYTWSNRQPVVTRMFFSKSKGLKLFPQGNDPIDYFNLLFDDRLFELIVNETNKYAVQSFLSGSGGPSSRITTWKDTNIQEMKIFIGLLFHTGSIRTNRLEDYWKTNIYEASENLSLDKSMVLFRGRLVFRQYIKNKRHKYGIKLYMLTESNGLVHKIMIYSGQGQDTSNDFTHTEYVVVKLIEGLTDCGRSLYMDNYYNSVKLAHTLLTKGTYCTGTLGANRKGNPKEITSKKLKVGESVGKYTKEGVCVMKWRDRREVLAISSEYTNDLVEVTNRRSEQKLKPMAISMYNKHMSGIDRQDQMLSYYPCERKTIRWYKRIGIHFFQLLLLNSHHIYAENVKKCSLYDNRLSVITALVKNQININVPPLPPKITNSHFPTKVAKNEKNIFYRKRCKVCHSKGIRKTTLFYCSSCEGEPGLCLENCFEIRRARRSPLSQRLAVLYRGIAPAAPRVVAALRRLPLTLVGLKEDIDIKYPDIFFSNFLPFDSDLVLIDSCVLDESIDIVLPPSIEQSEQSISHNLDPTTILNPVRNIDLTDPYN</sequence>
<protein>
    <recommendedName>
        <fullName evidence="6">PiggyBac transposable element-derived protein domain-containing protein</fullName>
    </recommendedName>
</protein>
<dbReference type="PANTHER" id="PTHR46599">
    <property type="entry name" value="PIGGYBAC TRANSPOSABLE ELEMENT-DERIVED PROTEIN 4"/>
    <property type="match status" value="1"/>
</dbReference>
<feature type="domain" description="PiggyBac transposable element-derived protein" evidence="3">
    <location>
        <begin position="173"/>
        <end position="400"/>
    </location>
</feature>
<evidence type="ECO:0000313" key="5">
    <source>
        <dbReference type="Proteomes" id="UP000475862"/>
    </source>
</evidence>
<evidence type="ECO:0008006" key="6">
    <source>
        <dbReference type="Google" id="ProtNLM"/>
    </source>
</evidence>
<dbReference type="EMBL" id="VYZN01000940">
    <property type="protein sequence ID" value="KAE9522622.1"/>
    <property type="molecule type" value="Genomic_DNA"/>
</dbReference>
<dbReference type="Pfam" id="PF13842">
    <property type="entry name" value="zf-Tnp_2"/>
    <property type="match status" value="1"/>
</dbReference>